<dbReference type="GO" id="GO:0000062">
    <property type="term" value="F:fatty-acyl-CoA binding"/>
    <property type="evidence" value="ECO:0007669"/>
    <property type="project" value="InterPro"/>
</dbReference>
<organism evidence="9 10">
    <name type="scientific">Sinocyclocheilus rhinocerous</name>
    <dbReference type="NCBI Taxonomy" id="307959"/>
    <lineage>
        <taxon>Eukaryota</taxon>
        <taxon>Metazoa</taxon>
        <taxon>Chordata</taxon>
        <taxon>Craniata</taxon>
        <taxon>Vertebrata</taxon>
        <taxon>Euteleostomi</taxon>
        <taxon>Actinopterygii</taxon>
        <taxon>Neopterygii</taxon>
        <taxon>Teleostei</taxon>
        <taxon>Ostariophysi</taxon>
        <taxon>Cypriniformes</taxon>
        <taxon>Cyprinidae</taxon>
        <taxon>Cyprininae</taxon>
        <taxon>Sinocyclocheilus</taxon>
    </lineage>
</organism>
<dbReference type="InterPro" id="IPR022408">
    <property type="entry name" value="Acyl-CoA-binding_prot_CS"/>
</dbReference>
<dbReference type="Ensembl" id="ENSSRHT00000079742.1">
    <property type="protein sequence ID" value="ENSSRHP00000077629.1"/>
    <property type="gene ID" value="ENSSRHG00000038510.1"/>
</dbReference>
<evidence type="ECO:0000256" key="5">
    <source>
        <dbReference type="ARBA" id="ARBA00023054"/>
    </source>
</evidence>
<evidence type="ECO:0000256" key="2">
    <source>
        <dbReference type="ARBA" id="ARBA00022448"/>
    </source>
</evidence>
<keyword evidence="2" id="KW-0813">Transport</keyword>
<reference evidence="9" key="2">
    <citation type="submission" date="2025-09" db="UniProtKB">
        <authorList>
            <consortium name="Ensembl"/>
        </authorList>
    </citation>
    <scope>IDENTIFICATION</scope>
</reference>
<dbReference type="GO" id="GO:0005777">
    <property type="term" value="C:peroxisome"/>
    <property type="evidence" value="ECO:0007669"/>
    <property type="project" value="TreeGrafter"/>
</dbReference>
<dbReference type="AlphaFoldDB" id="A0A673LF11"/>
<dbReference type="InterPro" id="IPR014352">
    <property type="entry name" value="FERM/acyl-CoA-bd_prot_sf"/>
</dbReference>
<dbReference type="PROSITE" id="PS00880">
    <property type="entry name" value="ACB_1"/>
    <property type="match status" value="1"/>
</dbReference>
<comment type="subcellular location">
    <subcellularLocation>
        <location evidence="1">Membrane</location>
        <topology evidence="1">Single-pass membrane protein</topology>
    </subcellularLocation>
</comment>
<sequence>NNLKAQTPTALEVKSSYDLSDDMLVMFYSYYKQATAGPCNTPKPNSWDPIGKAKWEAWKTLGNMSKDQAMMEYVQEIQQVGSCIDCRDEALSY</sequence>
<evidence type="ECO:0000256" key="7">
    <source>
        <dbReference type="ARBA" id="ARBA00023136"/>
    </source>
</evidence>
<keyword evidence="6" id="KW-0446">Lipid-binding</keyword>
<evidence type="ECO:0000256" key="6">
    <source>
        <dbReference type="ARBA" id="ARBA00023121"/>
    </source>
</evidence>
<keyword evidence="4" id="KW-1133">Transmembrane helix</keyword>
<proteinExistence type="predicted"/>
<name>A0A673LF11_9TELE</name>
<dbReference type="Gene3D" id="1.20.80.10">
    <property type="match status" value="1"/>
</dbReference>
<dbReference type="GO" id="GO:0016020">
    <property type="term" value="C:membrane"/>
    <property type="evidence" value="ECO:0007669"/>
    <property type="project" value="UniProtKB-SubCell"/>
</dbReference>
<dbReference type="InterPro" id="IPR000582">
    <property type="entry name" value="Acyl-CoA-binding_protein"/>
</dbReference>
<keyword evidence="10" id="KW-1185">Reference proteome</keyword>
<keyword evidence="5" id="KW-0175">Coiled coil</keyword>
<dbReference type="SUPFAM" id="SSF47027">
    <property type="entry name" value="Acyl-CoA binding protein"/>
    <property type="match status" value="1"/>
</dbReference>
<dbReference type="PRINTS" id="PR00689">
    <property type="entry name" value="ACOABINDINGP"/>
</dbReference>
<keyword evidence="3" id="KW-0812">Transmembrane</keyword>
<evidence type="ECO:0000256" key="1">
    <source>
        <dbReference type="ARBA" id="ARBA00004167"/>
    </source>
</evidence>
<dbReference type="PANTHER" id="PTHR23310">
    <property type="entry name" value="ACYL-COA-BINDING PROTEIN, ACBP"/>
    <property type="match status" value="1"/>
</dbReference>
<feature type="domain" description="ACB" evidence="8">
    <location>
        <begin position="1"/>
        <end position="86"/>
    </location>
</feature>
<dbReference type="GO" id="GO:0006631">
    <property type="term" value="P:fatty acid metabolic process"/>
    <property type="evidence" value="ECO:0007669"/>
    <property type="project" value="TreeGrafter"/>
</dbReference>
<accession>A0A673LF11</accession>
<dbReference type="InterPro" id="IPR035984">
    <property type="entry name" value="Acyl-CoA-binding_sf"/>
</dbReference>
<evidence type="ECO:0000256" key="4">
    <source>
        <dbReference type="ARBA" id="ARBA00022989"/>
    </source>
</evidence>
<keyword evidence="7" id="KW-0472">Membrane</keyword>
<protein>
    <recommendedName>
        <fullName evidence="8">ACB domain-containing protein</fullName>
    </recommendedName>
</protein>
<evidence type="ECO:0000256" key="3">
    <source>
        <dbReference type="ARBA" id="ARBA00022692"/>
    </source>
</evidence>
<evidence type="ECO:0000313" key="10">
    <source>
        <dbReference type="Proteomes" id="UP000472270"/>
    </source>
</evidence>
<reference evidence="9" key="1">
    <citation type="submission" date="2025-08" db="UniProtKB">
        <authorList>
            <consortium name="Ensembl"/>
        </authorList>
    </citation>
    <scope>IDENTIFICATION</scope>
</reference>
<dbReference type="Pfam" id="PF00887">
    <property type="entry name" value="ACBP"/>
    <property type="match status" value="1"/>
</dbReference>
<evidence type="ECO:0000259" key="8">
    <source>
        <dbReference type="PROSITE" id="PS51228"/>
    </source>
</evidence>
<dbReference type="PROSITE" id="PS51228">
    <property type="entry name" value="ACB_2"/>
    <property type="match status" value="1"/>
</dbReference>
<dbReference type="Proteomes" id="UP000472270">
    <property type="component" value="Unassembled WGS sequence"/>
</dbReference>
<dbReference type="PANTHER" id="PTHR23310:SF6">
    <property type="entry name" value="ACYL-COA-BINDING DOMAIN-CONTAINING PROTEIN 5"/>
    <property type="match status" value="1"/>
</dbReference>
<evidence type="ECO:0000313" key="9">
    <source>
        <dbReference type="Ensembl" id="ENSSRHP00000077629.1"/>
    </source>
</evidence>